<evidence type="ECO:0000313" key="5">
    <source>
        <dbReference type="EMBL" id="QDA57334.1"/>
    </source>
</evidence>
<dbReference type="PANTHER" id="PTHR30035:SF3">
    <property type="entry name" value="INTERMEMBRANE PHOSPHOLIPID TRANSPORT SYSTEM LIPOPROTEIN MLAA"/>
    <property type="match status" value="1"/>
</dbReference>
<reference evidence="5 6" key="1">
    <citation type="submission" date="2019-06" db="EMBL/GenBank/DDBJ databases">
        <title>Thermomonas aquatica sp. nov., isolated from an industrial wastewater treatment plant.</title>
        <authorList>
            <person name="Jeon J.H."/>
            <person name="Park D.-S."/>
        </authorList>
    </citation>
    <scope>NUCLEOTIDE SEQUENCE [LARGE SCALE GENOMIC DNA]</scope>
    <source>
        <strain evidence="5 6">SY21</strain>
    </source>
</reference>
<dbReference type="PRINTS" id="PR01805">
    <property type="entry name" value="VACJLIPOPROT"/>
</dbReference>
<accession>A0A5B7ZQ94</accession>
<evidence type="ECO:0000313" key="6">
    <source>
        <dbReference type="Proteomes" id="UP000308149"/>
    </source>
</evidence>
<dbReference type="Proteomes" id="UP000308149">
    <property type="component" value="Chromosome"/>
</dbReference>
<organism evidence="5 6">
    <name type="scientific">Thermomonas aquatica</name>
    <dbReference type="NCBI Taxonomy" id="2202149"/>
    <lineage>
        <taxon>Bacteria</taxon>
        <taxon>Pseudomonadati</taxon>
        <taxon>Pseudomonadota</taxon>
        <taxon>Gammaproteobacteria</taxon>
        <taxon>Lysobacterales</taxon>
        <taxon>Lysobacteraceae</taxon>
        <taxon>Thermomonas</taxon>
    </lineage>
</organism>
<evidence type="ECO:0000256" key="3">
    <source>
        <dbReference type="SAM" id="MobiDB-lite"/>
    </source>
</evidence>
<feature type="region of interest" description="Disordered" evidence="3">
    <location>
        <begin position="306"/>
        <end position="348"/>
    </location>
</feature>
<dbReference type="PROSITE" id="PS51257">
    <property type="entry name" value="PROKAR_LIPOPROTEIN"/>
    <property type="match status" value="1"/>
</dbReference>
<feature type="signal peptide" evidence="4">
    <location>
        <begin position="1"/>
        <end position="18"/>
    </location>
</feature>
<evidence type="ECO:0000256" key="4">
    <source>
        <dbReference type="SAM" id="SignalP"/>
    </source>
</evidence>
<evidence type="ECO:0000256" key="1">
    <source>
        <dbReference type="ARBA" id="ARBA00010634"/>
    </source>
</evidence>
<feature type="region of interest" description="Disordered" evidence="3">
    <location>
        <begin position="48"/>
        <end position="81"/>
    </location>
</feature>
<feature type="compositionally biased region" description="Pro residues" evidence="3">
    <location>
        <begin position="339"/>
        <end position="348"/>
    </location>
</feature>
<feature type="compositionally biased region" description="Polar residues" evidence="3">
    <location>
        <begin position="66"/>
        <end position="77"/>
    </location>
</feature>
<feature type="chain" id="PRO_5023006713" evidence="4">
    <location>
        <begin position="19"/>
        <end position="348"/>
    </location>
</feature>
<keyword evidence="2 4" id="KW-0732">Signal</keyword>
<dbReference type="KEGG" id="thes:FHQ07_08410"/>
<dbReference type="InterPro" id="IPR007428">
    <property type="entry name" value="MlaA"/>
</dbReference>
<protein>
    <submittedName>
        <fullName evidence="5">VacJ family lipoprotein</fullName>
    </submittedName>
</protein>
<evidence type="ECO:0000256" key="2">
    <source>
        <dbReference type="ARBA" id="ARBA00022729"/>
    </source>
</evidence>
<dbReference type="GO" id="GO:0016020">
    <property type="term" value="C:membrane"/>
    <property type="evidence" value="ECO:0007669"/>
    <property type="project" value="InterPro"/>
</dbReference>
<gene>
    <name evidence="5" type="ORF">FHQ07_08410</name>
</gene>
<proteinExistence type="inferred from homology"/>
<dbReference type="AlphaFoldDB" id="A0A5B7ZQ94"/>
<dbReference type="RefSeq" id="WP_139716385.1">
    <property type="nucleotide sequence ID" value="NZ_CP040871.1"/>
</dbReference>
<sequence>MKPLRPLLLVLSCALASACATTRDEHAAVSPRADAVVVAATTVAAEPTTVPSDAASEAPTPASDEAISQTATAQDASSGGGDAETDFAAIYGDATGSGEATSGVGSAAAYDPWEKYNRRVHGFNSAMDRAVAKPLAKAYVAAVPRPLRAGVGNFFDNLGEPVTVVNSLLQGNPRGAANALGRFLLNSTVGIGGLIDVADKAKMPNRGEDFGQTLAIWGWKRSRYIEVPFLGPRTLRDLLGLAADTPLRPIQYLEDDKARVFLQGLQAVDLRARLLAIESMGEGAVDEYALFRDVWLQRRNYQINQTSQRIKAKQPDADLPAYLQEDGQDAPAQDGSPDGTPPAKPAGS</sequence>
<comment type="similarity">
    <text evidence="1">Belongs to the MlaA family.</text>
</comment>
<name>A0A5B7ZQ94_9GAMM</name>
<dbReference type="EMBL" id="CP040871">
    <property type="protein sequence ID" value="QDA57334.1"/>
    <property type="molecule type" value="Genomic_DNA"/>
</dbReference>
<keyword evidence="6" id="KW-1185">Reference proteome</keyword>
<keyword evidence="5" id="KW-0449">Lipoprotein</keyword>
<dbReference type="GO" id="GO:0120010">
    <property type="term" value="P:intermembrane phospholipid transfer"/>
    <property type="evidence" value="ECO:0007669"/>
    <property type="project" value="TreeGrafter"/>
</dbReference>
<dbReference type="PANTHER" id="PTHR30035">
    <property type="entry name" value="LIPOPROTEIN VACJ-RELATED"/>
    <property type="match status" value="1"/>
</dbReference>
<dbReference type="Pfam" id="PF04333">
    <property type="entry name" value="MlaA"/>
    <property type="match status" value="1"/>
</dbReference>
<dbReference type="OrthoDB" id="9785326at2"/>